<comment type="caution">
    <text evidence="5">The sequence shown here is derived from an EMBL/GenBank/DDBJ whole genome shotgun (WGS) entry which is preliminary data.</text>
</comment>
<evidence type="ECO:0000256" key="2">
    <source>
        <dbReference type="ARBA" id="ARBA00022640"/>
    </source>
</evidence>
<comment type="subcellular location">
    <subcellularLocation>
        <location evidence="1">Plastid</location>
    </subcellularLocation>
</comment>
<evidence type="ECO:0000256" key="3">
    <source>
        <dbReference type="SAM" id="MobiDB-lite"/>
    </source>
</evidence>
<keyword evidence="4" id="KW-0812">Transmembrane</keyword>
<dbReference type="AlphaFoldDB" id="A0A7J6FWM7"/>
<keyword evidence="8" id="KW-1185">Reference proteome</keyword>
<evidence type="ECO:0000313" key="8">
    <source>
        <dbReference type="Proteomes" id="UP000583929"/>
    </source>
</evidence>
<feature type="transmembrane region" description="Helical" evidence="4">
    <location>
        <begin position="206"/>
        <end position="228"/>
    </location>
</feature>
<gene>
    <name evidence="5" type="ORF">F8388_017251</name>
    <name evidence="6" type="ORF">G4B88_017511</name>
</gene>
<protein>
    <submittedName>
        <fullName evidence="5">Uncharacterized protein</fullName>
    </submittedName>
</protein>
<feature type="region of interest" description="Disordered" evidence="3">
    <location>
        <begin position="45"/>
        <end position="66"/>
    </location>
</feature>
<dbReference type="Proteomes" id="UP000525078">
    <property type="component" value="Unassembled WGS sequence"/>
</dbReference>
<organism evidence="5 7">
    <name type="scientific">Cannabis sativa</name>
    <name type="common">Hemp</name>
    <name type="synonym">Marijuana</name>
    <dbReference type="NCBI Taxonomy" id="3483"/>
    <lineage>
        <taxon>Eukaryota</taxon>
        <taxon>Viridiplantae</taxon>
        <taxon>Streptophyta</taxon>
        <taxon>Embryophyta</taxon>
        <taxon>Tracheophyta</taxon>
        <taxon>Spermatophyta</taxon>
        <taxon>Magnoliopsida</taxon>
        <taxon>eudicotyledons</taxon>
        <taxon>Gunneridae</taxon>
        <taxon>Pentapetalae</taxon>
        <taxon>rosids</taxon>
        <taxon>fabids</taxon>
        <taxon>Rosales</taxon>
        <taxon>Cannabaceae</taxon>
        <taxon>Cannabis</taxon>
    </lineage>
</organism>
<dbReference type="Proteomes" id="UP000583929">
    <property type="component" value="Unassembled WGS sequence"/>
</dbReference>
<dbReference type="EMBL" id="JAATIP010000092">
    <property type="protein sequence ID" value="KAF4375105.1"/>
    <property type="molecule type" value="Genomic_DNA"/>
</dbReference>
<dbReference type="Pfam" id="PF06799">
    <property type="entry name" value="CGLD27-like"/>
    <property type="match status" value="1"/>
</dbReference>
<reference evidence="7 8" key="1">
    <citation type="journal article" date="2020" name="bioRxiv">
        <title>Sequence and annotation of 42 cannabis genomes reveals extensive copy number variation in cannabinoid synthesis and pathogen resistance genes.</title>
        <authorList>
            <person name="Mckernan K.J."/>
            <person name="Helbert Y."/>
            <person name="Kane L.T."/>
            <person name="Ebling H."/>
            <person name="Zhang L."/>
            <person name="Liu B."/>
            <person name="Eaton Z."/>
            <person name="Mclaughlin S."/>
            <person name="Kingan S."/>
            <person name="Baybayan P."/>
            <person name="Concepcion G."/>
            <person name="Jordan M."/>
            <person name="Riva A."/>
            <person name="Barbazuk W."/>
            <person name="Harkins T."/>
        </authorList>
    </citation>
    <scope>NUCLEOTIDE SEQUENCE [LARGE SCALE GENOMIC DNA]</scope>
    <source>
        <strain evidence="7 8">cv. Jamaican Lion 4</strain>
        <strain evidence="6">Father</strain>
        <strain evidence="5">Mother</strain>
        <tissue evidence="5">Leaf</tissue>
    </source>
</reference>
<feature type="transmembrane region" description="Helical" evidence="4">
    <location>
        <begin position="101"/>
        <end position="122"/>
    </location>
</feature>
<keyword evidence="4" id="KW-1133">Transmembrane helix</keyword>
<evidence type="ECO:0000256" key="4">
    <source>
        <dbReference type="SAM" id="Phobius"/>
    </source>
</evidence>
<evidence type="ECO:0000313" key="5">
    <source>
        <dbReference type="EMBL" id="KAF4375105.1"/>
    </source>
</evidence>
<accession>A0A7J6FWM7</accession>
<proteinExistence type="predicted"/>
<keyword evidence="2" id="KW-0934">Plastid</keyword>
<dbReference type="InterPro" id="IPR009631">
    <property type="entry name" value="CGLD27-like"/>
</dbReference>
<feature type="transmembrane region" description="Helical" evidence="4">
    <location>
        <begin position="134"/>
        <end position="155"/>
    </location>
</feature>
<evidence type="ECO:0000256" key="1">
    <source>
        <dbReference type="ARBA" id="ARBA00004474"/>
    </source>
</evidence>
<dbReference type="OrthoDB" id="192326at2759"/>
<sequence length="313" mass="34692">MLRANVYCTLISSPRQLKAFNNYGSWVIQYRTITRRPYQGASVKALKDETGGGGGRSGSPGQSWEPGLEIEVPFEQRPVNEYSSLKDGALYSWGELGPGEFLLRLGGLWLVTFTVLGVPIAAASFNPSREPLRFVLAAGTGTLFLVSLIILRIYLGWSYVGDRLLSAVIPYEESGWYDGQMWVKPPEVLARDRLLGSYKVKPVVKLLKQILVGTGALLVSSVLLFVFATPVEDFFRTTFITKENSSSVQASKLNTKFNLRKEDLLKLPVDVLSDDDLAAAAAETADGRPVYCRDRFYRALAGGQYCKWEDLVK</sequence>
<evidence type="ECO:0000313" key="6">
    <source>
        <dbReference type="EMBL" id="KAF4401999.1"/>
    </source>
</evidence>
<name>A0A7J6FWM7_CANSA</name>
<dbReference type="PANTHER" id="PTHR34214:SF3">
    <property type="entry name" value="PROTEIN CONSERVED IN THE GREEN LINEAGE AND DIATOMS 27, CHLOROPLASTIC"/>
    <property type="match status" value="1"/>
</dbReference>
<dbReference type="OMA" id="DSTLYSW"/>
<dbReference type="EMBL" id="JAATIQ010000009">
    <property type="protein sequence ID" value="KAF4401999.1"/>
    <property type="molecule type" value="Genomic_DNA"/>
</dbReference>
<accession>A0A803PEG6</accession>
<dbReference type="PANTHER" id="PTHR34214">
    <property type="match status" value="1"/>
</dbReference>
<evidence type="ECO:0000313" key="7">
    <source>
        <dbReference type="Proteomes" id="UP000525078"/>
    </source>
</evidence>
<dbReference type="GO" id="GO:0009536">
    <property type="term" value="C:plastid"/>
    <property type="evidence" value="ECO:0007669"/>
    <property type="project" value="UniProtKB-SubCell"/>
</dbReference>
<keyword evidence="4" id="KW-0472">Membrane</keyword>